<dbReference type="Pfam" id="PF00196">
    <property type="entry name" value="GerE"/>
    <property type="match status" value="1"/>
</dbReference>
<sequence length="967" mass="103534">MGLDPLPQAVPVGGGFRFVGRRRELALLRAAIEHPPAVVLVEGEAGIGKSRLVREATAGLPGPPVLTGFCHPLREPFPFGPVVDALRKAGPLLPPADAIAPSAGALVPLLPDLADRLPPRLPRPDDPGSARQQLVLAVRSFLTALGPAVVVIEDLHWADEATRELILLLNRDLPQQLALVVTYRADDMPAGAPPLGSAYRRSPGAAGVRIHLEPLSEQDVRELARDALGEDAGSALVGVLYQRSEGLPLIAEEDLLTVTEHSHHPSGQADLATRLEHAEIPGSLREAVTERLAALSERGAAVAAAAAVLAVPAPEPLISQVAGLTADGGAEGLTEALGAALLQETAGHRYVYRHVLAQQAAYQYLPGPQRRRLHHRALEALQAQQPPPLVQIAHHTLALGNRDAWLPQAQAAADQAVELGDHGTAAALLHQILDTPELQPEPRSRAALTLARIAVNGVDLAGNAAALRRILADPHLPATTRGDIRLSLGLLMVNHGSDRTGHGEIERAVRELRHCPERAARGMVALAMNERGDSADQAWTWLERAEETVRDGPYEAMRATVRATRLSLLAREADPDVWPFLDDLPRRADDPEVLRQTARALYNVGELAVETGHDRRGRALLTEAQALARDAGIPHLECYSRIALLRLDGLAGHWAELERDFALLIDEYPDIGMAREERALAGARLAIARGRQARALEWLQEAADFGARGTQVTVSCRAAAETAALRLAQDAPAAAWGAALAAVTDLRGARAWPRATGLLPVAVESALACADRDAAEQLADEAEQQLKGRDAPGATAELHCARGLLLEAADPAGAAEQFAHARCDWDAIGRPYESARAAERQGRALAGSRPEESAEPLGQAVRTFEHLGATADAARCQRTLRELGLRAPASRGRRSYGSELSPRELQVAELLARGATNRDIAEALFLSPRTVEQHVAHVLKKLDVPRRHVKSALAHHAPPKGREELRE</sequence>
<comment type="caution">
    <text evidence="4">The sequence shown here is derived from an EMBL/GenBank/DDBJ whole genome shotgun (WGS) entry which is preliminary data.</text>
</comment>
<evidence type="ECO:0000256" key="2">
    <source>
        <dbReference type="ARBA" id="ARBA00022840"/>
    </source>
</evidence>
<evidence type="ECO:0000313" key="5">
    <source>
        <dbReference type="Proteomes" id="UP001596174"/>
    </source>
</evidence>
<dbReference type="EMBL" id="JBHSQJ010000108">
    <property type="protein sequence ID" value="MFC5910296.1"/>
    <property type="molecule type" value="Genomic_DNA"/>
</dbReference>
<dbReference type="Pfam" id="PF13191">
    <property type="entry name" value="AAA_16"/>
    <property type="match status" value="1"/>
</dbReference>
<keyword evidence="1" id="KW-0547">Nucleotide-binding</keyword>
<accession>A0ABW1GAC3</accession>
<keyword evidence="5" id="KW-1185">Reference proteome</keyword>
<dbReference type="InterPro" id="IPR036388">
    <property type="entry name" value="WH-like_DNA-bd_sf"/>
</dbReference>
<dbReference type="GO" id="GO:0005524">
    <property type="term" value="F:ATP binding"/>
    <property type="evidence" value="ECO:0007669"/>
    <property type="project" value="UniProtKB-KW"/>
</dbReference>
<protein>
    <submittedName>
        <fullName evidence="4">ATP-binding protein</fullName>
    </submittedName>
</protein>
<dbReference type="RefSeq" id="WP_380587201.1">
    <property type="nucleotide sequence ID" value="NZ_JBHSQJ010000108.1"/>
</dbReference>
<organism evidence="4 5">
    <name type="scientific">Streptacidiphilus monticola</name>
    <dbReference type="NCBI Taxonomy" id="2161674"/>
    <lineage>
        <taxon>Bacteria</taxon>
        <taxon>Bacillati</taxon>
        <taxon>Actinomycetota</taxon>
        <taxon>Actinomycetes</taxon>
        <taxon>Kitasatosporales</taxon>
        <taxon>Streptomycetaceae</taxon>
        <taxon>Streptacidiphilus</taxon>
    </lineage>
</organism>
<reference evidence="5" key="1">
    <citation type="journal article" date="2019" name="Int. J. Syst. Evol. Microbiol.">
        <title>The Global Catalogue of Microorganisms (GCM) 10K type strain sequencing project: providing services to taxonomists for standard genome sequencing and annotation.</title>
        <authorList>
            <consortium name="The Broad Institute Genomics Platform"/>
            <consortium name="The Broad Institute Genome Sequencing Center for Infectious Disease"/>
            <person name="Wu L."/>
            <person name="Ma J."/>
        </authorList>
    </citation>
    <scope>NUCLEOTIDE SEQUENCE [LARGE SCALE GENOMIC DNA]</scope>
    <source>
        <strain evidence="5">JCM 4816</strain>
    </source>
</reference>
<evidence type="ECO:0000313" key="4">
    <source>
        <dbReference type="EMBL" id="MFC5910296.1"/>
    </source>
</evidence>
<dbReference type="PRINTS" id="PR00038">
    <property type="entry name" value="HTHLUXR"/>
</dbReference>
<dbReference type="InterPro" id="IPR000792">
    <property type="entry name" value="Tscrpt_reg_LuxR_C"/>
</dbReference>
<feature type="domain" description="HTH luxR-type" evidence="3">
    <location>
        <begin position="893"/>
        <end position="961"/>
    </location>
</feature>
<dbReference type="SUPFAM" id="SSF46894">
    <property type="entry name" value="C-terminal effector domain of the bipartite response regulators"/>
    <property type="match status" value="1"/>
</dbReference>
<dbReference type="PANTHER" id="PTHR16305:SF35">
    <property type="entry name" value="TRANSCRIPTIONAL ACTIVATOR DOMAIN"/>
    <property type="match status" value="1"/>
</dbReference>
<proteinExistence type="predicted"/>
<dbReference type="Gene3D" id="1.10.10.10">
    <property type="entry name" value="Winged helix-like DNA-binding domain superfamily/Winged helix DNA-binding domain"/>
    <property type="match status" value="1"/>
</dbReference>
<dbReference type="SMART" id="SM00421">
    <property type="entry name" value="HTH_LUXR"/>
    <property type="match status" value="1"/>
</dbReference>
<dbReference type="PROSITE" id="PS50043">
    <property type="entry name" value="HTH_LUXR_2"/>
    <property type="match status" value="1"/>
</dbReference>
<dbReference type="SUPFAM" id="SSF52540">
    <property type="entry name" value="P-loop containing nucleoside triphosphate hydrolases"/>
    <property type="match status" value="1"/>
</dbReference>
<evidence type="ECO:0000259" key="3">
    <source>
        <dbReference type="PROSITE" id="PS50043"/>
    </source>
</evidence>
<dbReference type="InterPro" id="IPR016032">
    <property type="entry name" value="Sig_transdc_resp-reg_C-effctor"/>
</dbReference>
<gene>
    <name evidence="4" type="ORF">ACFP3V_24125</name>
</gene>
<dbReference type="Proteomes" id="UP001596174">
    <property type="component" value="Unassembled WGS sequence"/>
</dbReference>
<dbReference type="InterPro" id="IPR027417">
    <property type="entry name" value="P-loop_NTPase"/>
</dbReference>
<dbReference type="PROSITE" id="PS00622">
    <property type="entry name" value="HTH_LUXR_1"/>
    <property type="match status" value="1"/>
</dbReference>
<keyword evidence="2 4" id="KW-0067">ATP-binding</keyword>
<dbReference type="InterPro" id="IPR041664">
    <property type="entry name" value="AAA_16"/>
</dbReference>
<evidence type="ECO:0000256" key="1">
    <source>
        <dbReference type="ARBA" id="ARBA00022741"/>
    </source>
</evidence>
<dbReference type="CDD" id="cd06170">
    <property type="entry name" value="LuxR_C_like"/>
    <property type="match status" value="1"/>
</dbReference>
<name>A0ABW1GAC3_9ACTN</name>
<dbReference type="PANTHER" id="PTHR16305">
    <property type="entry name" value="TESTICULAR SOLUBLE ADENYLYL CYCLASE"/>
    <property type="match status" value="1"/>
</dbReference>